<comment type="caution">
    <text evidence="4">The sequence shown here is derived from an EMBL/GenBank/DDBJ whole genome shotgun (WGS) entry which is preliminary data.</text>
</comment>
<keyword evidence="2" id="KW-0732">Signal</keyword>
<feature type="chain" id="PRO_5013310964" description="GPI-anchored protein LLG1-like domain-containing protein" evidence="2">
    <location>
        <begin position="18"/>
        <end position="174"/>
    </location>
</feature>
<dbReference type="AlphaFoldDB" id="A0A2C9VYA0"/>
<keyword evidence="1" id="KW-0472">Membrane</keyword>
<organism evidence="4 5">
    <name type="scientific">Manihot esculenta</name>
    <name type="common">Cassava</name>
    <name type="synonym">Jatropha manihot</name>
    <dbReference type="NCBI Taxonomy" id="3983"/>
    <lineage>
        <taxon>Eukaryota</taxon>
        <taxon>Viridiplantae</taxon>
        <taxon>Streptophyta</taxon>
        <taxon>Embryophyta</taxon>
        <taxon>Tracheophyta</taxon>
        <taxon>Spermatophyta</taxon>
        <taxon>Magnoliopsida</taxon>
        <taxon>eudicotyledons</taxon>
        <taxon>Gunneridae</taxon>
        <taxon>Pentapetalae</taxon>
        <taxon>rosids</taxon>
        <taxon>fabids</taxon>
        <taxon>Malpighiales</taxon>
        <taxon>Euphorbiaceae</taxon>
        <taxon>Crotonoideae</taxon>
        <taxon>Manihoteae</taxon>
        <taxon>Manihot</taxon>
    </lineage>
</organism>
<evidence type="ECO:0000313" key="4">
    <source>
        <dbReference type="EMBL" id="OAY51318.1"/>
    </source>
</evidence>
<dbReference type="InterPro" id="IPR058888">
    <property type="entry name" value="LLG1-like"/>
</dbReference>
<dbReference type="InterPro" id="IPR039307">
    <property type="entry name" value="LORELEI-like"/>
</dbReference>
<name>A0A2C9VYA0_MANES</name>
<evidence type="ECO:0000256" key="2">
    <source>
        <dbReference type="SAM" id="SignalP"/>
    </source>
</evidence>
<dbReference type="PANTHER" id="PTHR31533">
    <property type="entry name" value="GPI-ANCHORED PROTEIN LLG1-RELATED-RELATED"/>
    <property type="match status" value="1"/>
</dbReference>
<dbReference type="STRING" id="3983.A0A2C9VYA0"/>
<sequence length="174" mass="18765">MVVFFLLLVVLFAPSSASTSISDSVFQSHPSTSRNLLQAKKACPVNFEFMNYTVITSQCKAPKYPPDSCCKAFKDFACPYADILNDLTSDCADNMFTYIGLNGSYPSGLFASECREGKDGLACPATPPSQSANTSESQIICGPSLLLMLTSIFLVLLLTLVLKAPNVDSSLMFL</sequence>
<dbReference type="Proteomes" id="UP000091857">
    <property type="component" value="Chromosome 5"/>
</dbReference>
<proteinExistence type="predicted"/>
<feature type="transmembrane region" description="Helical" evidence="1">
    <location>
        <begin position="145"/>
        <end position="162"/>
    </location>
</feature>
<dbReference type="Pfam" id="PF26578">
    <property type="entry name" value="LLG1"/>
    <property type="match status" value="1"/>
</dbReference>
<evidence type="ECO:0000256" key="1">
    <source>
        <dbReference type="SAM" id="Phobius"/>
    </source>
</evidence>
<dbReference type="OrthoDB" id="585255at2759"/>
<evidence type="ECO:0000313" key="5">
    <source>
        <dbReference type="Proteomes" id="UP000091857"/>
    </source>
</evidence>
<protein>
    <recommendedName>
        <fullName evidence="3">GPI-anchored protein LLG1-like domain-containing protein</fullName>
    </recommendedName>
</protein>
<dbReference type="Gramene" id="Manes.05G205000.1.v8.1">
    <property type="protein sequence ID" value="Manes.05G205000.1.v8.1.CDS"/>
    <property type="gene ID" value="Manes.05G205000.v8.1"/>
</dbReference>
<dbReference type="PANTHER" id="PTHR31533:SF2">
    <property type="entry name" value="GPI-ANCHORED PROTEIN LLG1"/>
    <property type="match status" value="1"/>
</dbReference>
<dbReference type="EMBL" id="CM004391">
    <property type="protein sequence ID" value="OAY51318.1"/>
    <property type="molecule type" value="Genomic_DNA"/>
</dbReference>
<keyword evidence="1" id="KW-1133">Transmembrane helix</keyword>
<accession>A0A2C9VYA0</accession>
<gene>
    <name evidence="4" type="ORF">MANES_05G205000v8</name>
</gene>
<feature type="domain" description="GPI-anchored protein LLG1-like" evidence="3">
    <location>
        <begin position="45"/>
        <end position="121"/>
    </location>
</feature>
<keyword evidence="1" id="KW-0812">Transmembrane</keyword>
<feature type="signal peptide" evidence="2">
    <location>
        <begin position="1"/>
        <end position="17"/>
    </location>
</feature>
<evidence type="ECO:0000259" key="3">
    <source>
        <dbReference type="Pfam" id="PF26578"/>
    </source>
</evidence>
<reference evidence="5" key="1">
    <citation type="journal article" date="2016" name="Nat. Biotechnol.">
        <title>Sequencing wild and cultivated cassava and related species reveals extensive interspecific hybridization and genetic diversity.</title>
        <authorList>
            <person name="Bredeson J.V."/>
            <person name="Lyons J.B."/>
            <person name="Prochnik S.E."/>
            <person name="Wu G.A."/>
            <person name="Ha C.M."/>
            <person name="Edsinger-Gonzales E."/>
            <person name="Grimwood J."/>
            <person name="Schmutz J."/>
            <person name="Rabbi I.Y."/>
            <person name="Egesi C."/>
            <person name="Nauluvula P."/>
            <person name="Lebot V."/>
            <person name="Ndunguru J."/>
            <person name="Mkamilo G."/>
            <person name="Bart R.S."/>
            <person name="Setter T.L."/>
            <person name="Gleadow R.M."/>
            <person name="Kulakow P."/>
            <person name="Ferguson M.E."/>
            <person name="Rounsley S."/>
            <person name="Rokhsar D.S."/>
        </authorList>
    </citation>
    <scope>NUCLEOTIDE SEQUENCE [LARGE SCALE GENOMIC DNA]</scope>
    <source>
        <strain evidence="5">cv. AM560-2</strain>
    </source>
</reference>
<keyword evidence="5" id="KW-1185">Reference proteome</keyword>